<dbReference type="GO" id="GO:0003984">
    <property type="term" value="F:acetolactate synthase activity"/>
    <property type="evidence" value="ECO:0007669"/>
    <property type="project" value="TreeGrafter"/>
</dbReference>
<organism evidence="5 6">
    <name type="scientific">Pigmentiphaga kullae</name>
    <dbReference type="NCBI Taxonomy" id="151784"/>
    <lineage>
        <taxon>Bacteria</taxon>
        <taxon>Pseudomonadati</taxon>
        <taxon>Pseudomonadota</taxon>
        <taxon>Betaproteobacteria</taxon>
        <taxon>Burkholderiales</taxon>
        <taxon>Alcaligenaceae</taxon>
        <taxon>Pigmentiphaga</taxon>
    </lineage>
</organism>
<dbReference type="SUPFAM" id="SSF52518">
    <property type="entry name" value="Thiamin diphosphate-binding fold (THDP-binding)"/>
    <property type="match status" value="2"/>
</dbReference>
<dbReference type="NCBIfam" id="NF005760">
    <property type="entry name" value="PRK07586.1"/>
    <property type="match status" value="1"/>
</dbReference>
<dbReference type="InterPro" id="IPR045229">
    <property type="entry name" value="TPP_enz"/>
</dbReference>
<dbReference type="GO" id="GO:0050660">
    <property type="term" value="F:flavin adenine dinucleotide binding"/>
    <property type="evidence" value="ECO:0007669"/>
    <property type="project" value="TreeGrafter"/>
</dbReference>
<dbReference type="PANTHER" id="PTHR18968">
    <property type="entry name" value="THIAMINE PYROPHOSPHATE ENZYMES"/>
    <property type="match status" value="1"/>
</dbReference>
<dbReference type="PANTHER" id="PTHR18968:SF86">
    <property type="entry name" value="ACETOLACTATE SYNTHASE LARGE SUBUNIT ILVX-RELATED"/>
    <property type="match status" value="1"/>
</dbReference>
<dbReference type="Proteomes" id="UP000292445">
    <property type="component" value="Unassembled WGS sequence"/>
</dbReference>
<proteinExistence type="inferred from homology"/>
<dbReference type="InterPro" id="IPR011766">
    <property type="entry name" value="TPP_enzyme_TPP-bd"/>
</dbReference>
<dbReference type="CDD" id="cd07035">
    <property type="entry name" value="TPP_PYR_POX_like"/>
    <property type="match status" value="1"/>
</dbReference>
<dbReference type="AlphaFoldDB" id="A0A4Q7N724"/>
<evidence type="ECO:0000259" key="3">
    <source>
        <dbReference type="Pfam" id="PF02775"/>
    </source>
</evidence>
<comment type="caution">
    <text evidence="5">The sequence shown here is derived from an EMBL/GenBank/DDBJ whole genome shotgun (WGS) entry which is preliminary data.</text>
</comment>
<evidence type="ECO:0000313" key="5">
    <source>
        <dbReference type="EMBL" id="RZS77206.1"/>
    </source>
</evidence>
<dbReference type="Pfam" id="PF02776">
    <property type="entry name" value="TPP_enzyme_N"/>
    <property type="match status" value="1"/>
</dbReference>
<comment type="similarity">
    <text evidence="1">Belongs to the TPP enzyme family.</text>
</comment>
<evidence type="ECO:0000313" key="6">
    <source>
        <dbReference type="Proteomes" id="UP000292445"/>
    </source>
</evidence>
<keyword evidence="2" id="KW-0786">Thiamine pyrophosphate</keyword>
<feature type="domain" description="Thiamine pyrophosphate enzyme N-terminal TPP-binding" evidence="4">
    <location>
        <begin position="2"/>
        <end position="107"/>
    </location>
</feature>
<dbReference type="Pfam" id="PF02775">
    <property type="entry name" value="TPP_enzyme_C"/>
    <property type="match status" value="1"/>
</dbReference>
<protein>
    <submittedName>
        <fullName evidence="5">Acetolactate synthase-1/2/3 large subunit</fullName>
    </submittedName>
</protein>
<dbReference type="EMBL" id="SGXC01000004">
    <property type="protein sequence ID" value="RZS77206.1"/>
    <property type="molecule type" value="Genomic_DNA"/>
</dbReference>
<sequence>MMNGAESLVRTLLASNVDVCFANPGTSEMHFVAALDRVPGMRCVLGLFEGVVTGAADGYARMAGRPASTLLHLGPGLTNGMANLHNARKARSSIVNIVGEHASDHLQYESPLRSDVPGAAALASDWWRVGGAGHGIARDAADAVTAARSQDGQIATLILPADTAWSPGGEPVAAAEPPALARAPAEGMRRAVEALRSGRRCALLVTGLALEEAGLPVVARLAGAGIRVMASQSNRRVARGRGRLVVPRVPFAVDQGVAWLAGLEVLILAGSHPPAAFFGYPGKPRMLTPAGCEIQALVEPGGDVLHALAWLADELGLPGMARPVPAAEAPTLPADGRLDADNVMQTMAAMLPEHAILCDESVSSGRSLFRFTDGAAPHDYLQITGGAIGSGLPMATGASVACPDRKVVCFEGDGSGMYTLQALWTQARERLDVVTIILANRSYRILQGELKGVGIDQPGEQAHRMLDLVGPELDWVALARGQGVDAVAVDTVAGLADAFRGACARRGPFLIEARIP</sequence>
<keyword evidence="6" id="KW-1185">Reference proteome</keyword>
<accession>A0A4Q7N724</accession>
<reference evidence="5 6" key="1">
    <citation type="submission" date="2019-02" db="EMBL/GenBank/DDBJ databases">
        <title>Genomic Encyclopedia of Type Strains, Phase IV (KMG-IV): sequencing the most valuable type-strain genomes for metagenomic binning, comparative biology and taxonomic classification.</title>
        <authorList>
            <person name="Goeker M."/>
        </authorList>
    </citation>
    <scope>NUCLEOTIDE SEQUENCE [LARGE SCALE GENOMIC DNA]</scope>
    <source>
        <strain evidence="5 6">K24</strain>
    </source>
</reference>
<name>A0A4Q7N724_9BURK</name>
<evidence type="ECO:0000256" key="2">
    <source>
        <dbReference type="ARBA" id="ARBA00023052"/>
    </source>
</evidence>
<feature type="domain" description="Thiamine pyrophosphate enzyme TPP-binding" evidence="3">
    <location>
        <begin position="376"/>
        <end position="512"/>
    </location>
</feature>
<gene>
    <name evidence="5" type="ORF">EV675_5934</name>
</gene>
<dbReference type="CDD" id="cd02002">
    <property type="entry name" value="TPP_BFDC"/>
    <property type="match status" value="1"/>
</dbReference>
<evidence type="ECO:0000259" key="4">
    <source>
        <dbReference type="Pfam" id="PF02776"/>
    </source>
</evidence>
<dbReference type="GO" id="GO:0030976">
    <property type="term" value="F:thiamine pyrophosphate binding"/>
    <property type="evidence" value="ECO:0007669"/>
    <property type="project" value="InterPro"/>
</dbReference>
<dbReference type="InterPro" id="IPR012001">
    <property type="entry name" value="Thiamin_PyroP_enz_TPP-bd_dom"/>
</dbReference>
<evidence type="ECO:0000256" key="1">
    <source>
        <dbReference type="ARBA" id="ARBA00007812"/>
    </source>
</evidence>
<dbReference type="InterPro" id="IPR029061">
    <property type="entry name" value="THDP-binding"/>
</dbReference>
<dbReference type="Gene3D" id="3.40.50.970">
    <property type="match status" value="2"/>
</dbReference>
<dbReference type="GO" id="GO:0044281">
    <property type="term" value="P:small molecule metabolic process"/>
    <property type="evidence" value="ECO:0007669"/>
    <property type="project" value="UniProtKB-ARBA"/>
</dbReference>